<dbReference type="GO" id="GO:0005524">
    <property type="term" value="F:ATP binding"/>
    <property type="evidence" value="ECO:0007669"/>
    <property type="project" value="UniProtKB-KW"/>
</dbReference>
<comment type="function">
    <text evidence="5">Part of the ABC transporter complex HmuTUV involved in hemin import. Responsible for energy coupling to the transport system.</text>
</comment>
<keyword evidence="3 7" id="KW-0067">ATP-binding</keyword>
<keyword evidence="2" id="KW-0547">Nucleotide-binding</keyword>
<keyword evidence="8" id="KW-1185">Reference proteome</keyword>
<keyword evidence="4" id="KW-1278">Translocase</keyword>
<dbReference type="CDD" id="cd03214">
    <property type="entry name" value="ABC_Iron-Siderophores_B12_Hemin"/>
    <property type="match status" value="1"/>
</dbReference>
<evidence type="ECO:0000256" key="5">
    <source>
        <dbReference type="ARBA" id="ARBA00037066"/>
    </source>
</evidence>
<keyword evidence="1" id="KW-0813">Transport</keyword>
<proteinExistence type="predicted"/>
<dbReference type="PROSITE" id="PS50893">
    <property type="entry name" value="ABC_TRANSPORTER_2"/>
    <property type="match status" value="1"/>
</dbReference>
<dbReference type="PANTHER" id="PTHR42794">
    <property type="entry name" value="HEMIN IMPORT ATP-BINDING PROTEIN HMUV"/>
    <property type="match status" value="1"/>
</dbReference>
<comment type="caution">
    <text evidence="7">The sequence shown here is derived from an EMBL/GenBank/DDBJ whole genome shotgun (WGS) entry which is preliminary data.</text>
</comment>
<sequence>MDGENKWHKAETPAIHAAGLDLGYRSAQGLNLLASGISFDLQQGELTCLMGPNGVGKSTLLKAIMDQHPPIKGAVFLGKENVRQISDKERAKKVAVVLTEKIPSGAMTVLELVALGRVPHTGWWGRLSPHDQSVVNKVMDMTNIRDLAGKKLAALSDGQRQTALIARALAQDSPILILDEPTAHLDLTNRFEIMYLLRDLAKKAAKAILVVTHDLEVAMETADKLWIMEAHKPLLTGSPEDLMIQGGIQNLLPGNKWQIDAASGKIRLKDPARLPQIDGPAHLSHWIRNAFRKNRELAQPERIVVSEQPFSILLDFADQKEEVNSIAEMIGFLRLRAKKNNSNTSR</sequence>
<dbReference type="InterPro" id="IPR003593">
    <property type="entry name" value="AAA+_ATPase"/>
</dbReference>
<gene>
    <name evidence="7" type="ORF">G9Q97_22115</name>
</gene>
<dbReference type="SUPFAM" id="SSF52540">
    <property type="entry name" value="P-loop containing nucleoside triphosphate hydrolases"/>
    <property type="match status" value="1"/>
</dbReference>
<evidence type="ECO:0000256" key="1">
    <source>
        <dbReference type="ARBA" id="ARBA00022448"/>
    </source>
</evidence>
<accession>A0ABX0HCR6</accession>
<dbReference type="Gene3D" id="3.40.50.300">
    <property type="entry name" value="P-loop containing nucleotide triphosphate hydrolases"/>
    <property type="match status" value="1"/>
</dbReference>
<evidence type="ECO:0000313" key="7">
    <source>
        <dbReference type="EMBL" id="NHE59514.1"/>
    </source>
</evidence>
<evidence type="ECO:0000256" key="4">
    <source>
        <dbReference type="ARBA" id="ARBA00022967"/>
    </source>
</evidence>
<dbReference type="SMART" id="SM00382">
    <property type="entry name" value="AAA"/>
    <property type="match status" value="1"/>
</dbReference>
<evidence type="ECO:0000256" key="3">
    <source>
        <dbReference type="ARBA" id="ARBA00022840"/>
    </source>
</evidence>
<dbReference type="PANTHER" id="PTHR42794:SF1">
    <property type="entry name" value="HEMIN IMPORT ATP-BINDING PROTEIN HMUV"/>
    <property type="match status" value="1"/>
</dbReference>
<dbReference type="RefSeq" id="WP_166151002.1">
    <property type="nucleotide sequence ID" value="NZ_JAANYN010000014.1"/>
</dbReference>
<dbReference type="Pfam" id="PF00005">
    <property type="entry name" value="ABC_tran"/>
    <property type="match status" value="1"/>
</dbReference>
<organism evidence="7 8">
    <name type="scientific">Cyclobacterium plantarum</name>
    <dbReference type="NCBI Taxonomy" id="2716263"/>
    <lineage>
        <taxon>Bacteria</taxon>
        <taxon>Pseudomonadati</taxon>
        <taxon>Bacteroidota</taxon>
        <taxon>Cytophagia</taxon>
        <taxon>Cytophagales</taxon>
        <taxon>Cyclobacteriaceae</taxon>
        <taxon>Cyclobacterium</taxon>
    </lineage>
</organism>
<dbReference type="InterPro" id="IPR027417">
    <property type="entry name" value="P-loop_NTPase"/>
</dbReference>
<dbReference type="Proteomes" id="UP000649799">
    <property type="component" value="Unassembled WGS sequence"/>
</dbReference>
<reference evidence="7 8" key="1">
    <citation type="submission" date="2020-03" db="EMBL/GenBank/DDBJ databases">
        <title>Cyclobacterium plantarum sp. nov., a marine bacterium isolated from a coastal-marine wetland.</title>
        <authorList>
            <person name="Sanchez-Porro C."/>
            <person name="Ventosa A."/>
            <person name="Amoozegar M."/>
        </authorList>
    </citation>
    <scope>NUCLEOTIDE SEQUENCE [LARGE SCALE GENOMIC DNA]</scope>
    <source>
        <strain evidence="7 8">GBPx2</strain>
    </source>
</reference>
<dbReference type="EMBL" id="JAANYN010000014">
    <property type="protein sequence ID" value="NHE59514.1"/>
    <property type="molecule type" value="Genomic_DNA"/>
</dbReference>
<feature type="domain" description="ABC transporter" evidence="6">
    <location>
        <begin position="17"/>
        <end position="255"/>
    </location>
</feature>
<evidence type="ECO:0000313" key="8">
    <source>
        <dbReference type="Proteomes" id="UP000649799"/>
    </source>
</evidence>
<protein>
    <submittedName>
        <fullName evidence="7">ABC transporter ATP-binding protein</fullName>
    </submittedName>
</protein>
<name>A0ABX0HCR6_9BACT</name>
<evidence type="ECO:0000256" key="2">
    <source>
        <dbReference type="ARBA" id="ARBA00022741"/>
    </source>
</evidence>
<dbReference type="InterPro" id="IPR003439">
    <property type="entry name" value="ABC_transporter-like_ATP-bd"/>
</dbReference>
<evidence type="ECO:0000259" key="6">
    <source>
        <dbReference type="PROSITE" id="PS50893"/>
    </source>
</evidence>